<evidence type="ECO:0000256" key="1">
    <source>
        <dbReference type="SAM" id="Phobius"/>
    </source>
</evidence>
<sequence length="175" mass="20492">MEQSTLDNGNIGEYFSKIIEIDLDGSCRSSTLYGLPPKKQKKNDISWLAEIAQERFEEQRDHHRKKEERYVRQEKMVQDLISTQTKFQNEFLIFITVYTIFCDCRSYLLLLSGCSRGSFVASSQFSLIALFYIFNILCKIQQLVILAVLFLLWLSRPFPIIRNLAFSTTRLALER</sequence>
<feature type="transmembrane region" description="Helical" evidence="1">
    <location>
        <begin position="130"/>
        <end position="154"/>
    </location>
</feature>
<dbReference type="InParanoid" id="A0A6I8VWQ4"/>
<name>A0A6I8VWQ4_DROPS</name>
<evidence type="ECO:0000313" key="2">
    <source>
        <dbReference type="Proteomes" id="UP000001819"/>
    </source>
</evidence>
<keyword evidence="2" id="KW-1185">Reference proteome</keyword>
<organism evidence="2 3">
    <name type="scientific">Drosophila pseudoobscura pseudoobscura</name>
    <name type="common">Fruit fly</name>
    <dbReference type="NCBI Taxonomy" id="46245"/>
    <lineage>
        <taxon>Eukaryota</taxon>
        <taxon>Metazoa</taxon>
        <taxon>Ecdysozoa</taxon>
        <taxon>Arthropoda</taxon>
        <taxon>Hexapoda</taxon>
        <taxon>Insecta</taxon>
        <taxon>Pterygota</taxon>
        <taxon>Neoptera</taxon>
        <taxon>Endopterygota</taxon>
        <taxon>Diptera</taxon>
        <taxon>Brachycera</taxon>
        <taxon>Muscomorpha</taxon>
        <taxon>Ephydroidea</taxon>
        <taxon>Drosophilidae</taxon>
        <taxon>Drosophila</taxon>
        <taxon>Sophophora</taxon>
    </lineage>
</organism>
<keyword evidence="1" id="KW-0812">Transmembrane</keyword>
<keyword evidence="1" id="KW-1133">Transmembrane helix</keyword>
<dbReference type="RefSeq" id="XP_033235516.1">
    <property type="nucleotide sequence ID" value="XM_033379625.1"/>
</dbReference>
<evidence type="ECO:0000313" key="3">
    <source>
        <dbReference type="RefSeq" id="XP_033235516.1"/>
    </source>
</evidence>
<dbReference type="Proteomes" id="UP000001819">
    <property type="component" value="Chromosome 4"/>
</dbReference>
<dbReference type="KEGG" id="dpo:26532986"/>
<feature type="transmembrane region" description="Helical" evidence="1">
    <location>
        <begin position="91"/>
        <end position="110"/>
    </location>
</feature>
<dbReference type="ExpressionAtlas" id="A0A6I8VWQ4">
    <property type="expression patterns" value="baseline"/>
</dbReference>
<proteinExistence type="predicted"/>
<accession>A0A6I8VWQ4</accession>
<dbReference type="AlphaFoldDB" id="A0A6I8VWQ4"/>
<gene>
    <name evidence="3" type="primary">LOC26532986</name>
</gene>
<protein>
    <submittedName>
        <fullName evidence="3">Uncharacterized protein isoform X1</fullName>
    </submittedName>
</protein>
<reference evidence="3" key="1">
    <citation type="submission" date="2025-08" db="UniProtKB">
        <authorList>
            <consortium name="RefSeq"/>
        </authorList>
    </citation>
    <scope>IDENTIFICATION</scope>
    <source>
        <strain evidence="3">MV-25-SWS-2005</strain>
        <tissue evidence="3">Whole body</tissue>
    </source>
</reference>
<keyword evidence="1" id="KW-0472">Membrane</keyword>